<evidence type="ECO:0000313" key="3">
    <source>
        <dbReference type="Proteomes" id="UP000521872"/>
    </source>
</evidence>
<accession>A0A8H4VS51</accession>
<feature type="transmembrane region" description="Helical" evidence="1">
    <location>
        <begin position="169"/>
        <end position="192"/>
    </location>
</feature>
<dbReference type="Proteomes" id="UP000521872">
    <property type="component" value="Unassembled WGS sequence"/>
</dbReference>
<protein>
    <submittedName>
        <fullName evidence="2">Uncharacterized protein</fullName>
    </submittedName>
</protein>
<dbReference type="EMBL" id="JAACJL010000019">
    <property type="protein sequence ID" value="KAF4618059.1"/>
    <property type="molecule type" value="Genomic_DNA"/>
</dbReference>
<keyword evidence="1" id="KW-0472">Membrane</keyword>
<name>A0A8H4VS51_9AGAR</name>
<feature type="transmembrane region" description="Helical" evidence="1">
    <location>
        <begin position="128"/>
        <end position="149"/>
    </location>
</feature>
<evidence type="ECO:0000256" key="1">
    <source>
        <dbReference type="SAM" id="Phobius"/>
    </source>
</evidence>
<keyword evidence="1" id="KW-0812">Transmembrane</keyword>
<feature type="transmembrane region" description="Helical" evidence="1">
    <location>
        <begin position="98"/>
        <end position="116"/>
    </location>
</feature>
<keyword evidence="1" id="KW-1133">Transmembrane helix</keyword>
<gene>
    <name evidence="2" type="ORF">D9613_012674</name>
</gene>
<dbReference type="AlphaFoldDB" id="A0A8H4VS51"/>
<feature type="transmembrane region" description="Helical" evidence="1">
    <location>
        <begin position="42"/>
        <end position="64"/>
    </location>
</feature>
<keyword evidence="3" id="KW-1185">Reference proteome</keyword>
<comment type="caution">
    <text evidence="2">The sequence shown here is derived from an EMBL/GenBank/DDBJ whole genome shotgun (WGS) entry which is preliminary data.</text>
</comment>
<feature type="transmembrane region" description="Helical" evidence="1">
    <location>
        <begin position="245"/>
        <end position="267"/>
    </location>
</feature>
<sequence length="307" mass="33714">MTTEEKRERSVYIKERIYTGIFPTALYLYCQKENRTRSRNRVVIGTISSLYFVTALYALVNWIYTDSLLCAEGGTRAEIFLENVTQALPKGVSLLADITEFAGFVLADGLLVWRCFNACRGSRPRSILAVGLFIVETGLVVSGTIYQCLLDANPGFETNKRDRIFTRLIATMLVSVAATSLVATSMICWEIYVHSAPGSRSRKRYQSIINALIESSAIYTIAVLFMAALVFVGKGNQHTALKGRLMMEYVGAVVQIVAGLAPTLMVARLSSSSPCEEFEHNSTFSFSPNISSTLYSTGSADAGSTSY</sequence>
<reference evidence="2 3" key="1">
    <citation type="submission" date="2019-12" db="EMBL/GenBank/DDBJ databases">
        <authorList>
            <person name="Floudas D."/>
            <person name="Bentzer J."/>
            <person name="Ahren D."/>
            <person name="Johansson T."/>
            <person name="Persson P."/>
            <person name="Tunlid A."/>
        </authorList>
    </citation>
    <scope>NUCLEOTIDE SEQUENCE [LARGE SCALE GENOMIC DNA]</scope>
    <source>
        <strain evidence="2 3">CBS 102.39</strain>
    </source>
</reference>
<evidence type="ECO:0000313" key="2">
    <source>
        <dbReference type="EMBL" id="KAF4618059.1"/>
    </source>
</evidence>
<organism evidence="2 3">
    <name type="scientific">Agrocybe pediades</name>
    <dbReference type="NCBI Taxonomy" id="84607"/>
    <lineage>
        <taxon>Eukaryota</taxon>
        <taxon>Fungi</taxon>
        <taxon>Dikarya</taxon>
        <taxon>Basidiomycota</taxon>
        <taxon>Agaricomycotina</taxon>
        <taxon>Agaricomycetes</taxon>
        <taxon>Agaricomycetidae</taxon>
        <taxon>Agaricales</taxon>
        <taxon>Agaricineae</taxon>
        <taxon>Strophariaceae</taxon>
        <taxon>Agrocybe</taxon>
    </lineage>
</organism>
<feature type="transmembrane region" description="Helical" evidence="1">
    <location>
        <begin position="212"/>
        <end position="233"/>
    </location>
</feature>
<proteinExistence type="predicted"/>